<dbReference type="PROSITE" id="PS50010">
    <property type="entry name" value="DH_2"/>
    <property type="match status" value="1"/>
</dbReference>
<dbReference type="GO" id="GO:0005737">
    <property type="term" value="C:cytoplasm"/>
    <property type="evidence" value="ECO:0007669"/>
    <property type="project" value="TreeGrafter"/>
</dbReference>
<dbReference type="EMBL" id="JARKIF010000009">
    <property type="protein sequence ID" value="KAJ7631255.1"/>
    <property type="molecule type" value="Genomic_DNA"/>
</dbReference>
<dbReference type="AlphaFoldDB" id="A0AAD7FPS7"/>
<feature type="compositionally biased region" description="Low complexity" evidence="1">
    <location>
        <begin position="45"/>
        <end position="60"/>
    </location>
</feature>
<evidence type="ECO:0000259" key="2">
    <source>
        <dbReference type="PROSITE" id="PS50010"/>
    </source>
</evidence>
<dbReference type="InterPro" id="IPR000219">
    <property type="entry name" value="DH_dom"/>
</dbReference>
<protein>
    <recommendedName>
        <fullName evidence="2">DH domain-containing protein</fullName>
    </recommendedName>
</protein>
<accession>A0AAD7FPS7</accession>
<feature type="region of interest" description="Disordered" evidence="1">
    <location>
        <begin position="126"/>
        <end position="275"/>
    </location>
</feature>
<dbReference type="PANTHER" id="PTHR12673">
    <property type="entry name" value="FACIOGENITAL DYSPLASIA PROTEIN"/>
    <property type="match status" value="1"/>
</dbReference>
<proteinExistence type="predicted"/>
<dbReference type="Proteomes" id="UP001221142">
    <property type="component" value="Unassembled WGS sequence"/>
</dbReference>
<dbReference type="InterPro" id="IPR051092">
    <property type="entry name" value="FYVE_RhoGEF_PH"/>
</dbReference>
<name>A0AAD7FPS7_9AGAR</name>
<comment type="caution">
    <text evidence="3">The sequence shown here is derived from an EMBL/GenBank/DDBJ whole genome shotgun (WGS) entry which is preliminary data.</text>
</comment>
<dbReference type="InterPro" id="IPR035899">
    <property type="entry name" value="DBL_dom_sf"/>
</dbReference>
<gene>
    <name evidence="3" type="ORF">FB45DRAFT_917984</name>
</gene>
<dbReference type="PANTHER" id="PTHR12673:SF159">
    <property type="entry name" value="LD03170P"/>
    <property type="match status" value="1"/>
</dbReference>
<dbReference type="GO" id="GO:0005085">
    <property type="term" value="F:guanyl-nucleotide exchange factor activity"/>
    <property type="evidence" value="ECO:0007669"/>
    <property type="project" value="InterPro"/>
</dbReference>
<evidence type="ECO:0000313" key="4">
    <source>
        <dbReference type="Proteomes" id="UP001221142"/>
    </source>
</evidence>
<feature type="region of interest" description="Disordered" evidence="1">
    <location>
        <begin position="16"/>
        <end position="88"/>
    </location>
</feature>
<keyword evidence="4" id="KW-1185">Reference proteome</keyword>
<reference evidence="3" key="1">
    <citation type="submission" date="2023-03" db="EMBL/GenBank/DDBJ databases">
        <title>Massive genome expansion in bonnet fungi (Mycena s.s.) driven by repeated elements and novel gene families across ecological guilds.</title>
        <authorList>
            <consortium name="Lawrence Berkeley National Laboratory"/>
            <person name="Harder C.B."/>
            <person name="Miyauchi S."/>
            <person name="Viragh M."/>
            <person name="Kuo A."/>
            <person name="Thoen E."/>
            <person name="Andreopoulos B."/>
            <person name="Lu D."/>
            <person name="Skrede I."/>
            <person name="Drula E."/>
            <person name="Henrissat B."/>
            <person name="Morin E."/>
            <person name="Kohler A."/>
            <person name="Barry K."/>
            <person name="LaButti K."/>
            <person name="Morin E."/>
            <person name="Salamov A."/>
            <person name="Lipzen A."/>
            <person name="Mereny Z."/>
            <person name="Hegedus B."/>
            <person name="Baldrian P."/>
            <person name="Stursova M."/>
            <person name="Weitz H."/>
            <person name="Taylor A."/>
            <person name="Grigoriev I.V."/>
            <person name="Nagy L.G."/>
            <person name="Martin F."/>
            <person name="Kauserud H."/>
        </authorList>
    </citation>
    <scope>NUCLEOTIDE SEQUENCE</scope>
    <source>
        <strain evidence="3">9284</strain>
    </source>
</reference>
<feature type="domain" description="DH" evidence="2">
    <location>
        <begin position="543"/>
        <end position="595"/>
    </location>
</feature>
<evidence type="ECO:0000313" key="3">
    <source>
        <dbReference type="EMBL" id="KAJ7631255.1"/>
    </source>
</evidence>
<organism evidence="3 4">
    <name type="scientific">Roridomyces roridus</name>
    <dbReference type="NCBI Taxonomy" id="1738132"/>
    <lineage>
        <taxon>Eukaryota</taxon>
        <taxon>Fungi</taxon>
        <taxon>Dikarya</taxon>
        <taxon>Basidiomycota</taxon>
        <taxon>Agaricomycotina</taxon>
        <taxon>Agaricomycetes</taxon>
        <taxon>Agaricomycetidae</taxon>
        <taxon>Agaricales</taxon>
        <taxon>Marasmiineae</taxon>
        <taxon>Mycenaceae</taxon>
        <taxon>Roridomyces</taxon>
    </lineage>
</organism>
<feature type="compositionally biased region" description="Pro residues" evidence="1">
    <location>
        <begin position="27"/>
        <end position="38"/>
    </location>
</feature>
<dbReference type="Pfam" id="PF00621">
    <property type="entry name" value="RhoGEF"/>
    <property type="match status" value="1"/>
</dbReference>
<sequence>MPMAWFSGAANRLKDLPDLDYDGKALPPTPGFKPPPPSIAQLAMPSPDESSSPSGSSNASHEPEEHLVALPRRPNRLRKPPPSSYPFSFIPEEFGSTSANCPVPNFPYIFHRSTPASPATSFVAAATRPVSMHAPSPRRKLAKRRTSDTPSEPPPVPPKSRRSSFSSFFLRRKSTMDTVSTPSDEDRGEAQLPPPSPLSSPSLGRHSRDEVKFNPGEPPVGWKSTVSLSLPPEEPPPIRSRPKPAFIVGDECESPRSTSPVATPRPPLVRRDAATTSPRRRWTLAMALTDDAISDELLVEKLEALRSRSRSRVDSFHHSDTETDEWLWAAYDDELEDSTPPPPVPEKDVPVKLPAPNARRALLTCRDLVRTERHYLAALKVLLIGGTRQPPPPLMRAYASALARESAELLQRMEEDPTAWGVAAAFLAQEEALESALVAWCGVVGSWFTDSRKSGTAPPFGLGTWDEPTTPTKWRFRRESITSLSDLPNPPPSTQSSPVVPTVVSVRSSGSVRSVLSAGAPAVDLQRSKSRDKGMDKDPRPAVRELAILPVQRVMRYVLLYRDLLQHTPPNSAARGLVAQAVETALRIAQRCDRAQGNSAFLRRQA</sequence>
<evidence type="ECO:0000256" key="1">
    <source>
        <dbReference type="SAM" id="MobiDB-lite"/>
    </source>
</evidence>
<dbReference type="Gene3D" id="1.20.900.10">
    <property type="entry name" value="Dbl homology (DH) domain"/>
    <property type="match status" value="1"/>
</dbReference>
<dbReference type="SUPFAM" id="SSF48065">
    <property type="entry name" value="DBL homology domain (DH-domain)"/>
    <property type="match status" value="1"/>
</dbReference>